<keyword evidence="2" id="KW-0812">Transmembrane</keyword>
<evidence type="ECO:0000313" key="4">
    <source>
        <dbReference type="Proteomes" id="UP000031366"/>
    </source>
</evidence>
<feature type="compositionally biased region" description="Low complexity" evidence="1">
    <location>
        <begin position="73"/>
        <end position="88"/>
    </location>
</feature>
<feature type="transmembrane region" description="Helical" evidence="2">
    <location>
        <begin position="7"/>
        <end position="24"/>
    </location>
</feature>
<dbReference type="EMBL" id="AYSO01000020">
    <property type="protein sequence ID" value="KIE44380.1"/>
    <property type="molecule type" value="Genomic_DNA"/>
</dbReference>
<keyword evidence="2" id="KW-0472">Membrane</keyword>
<proteinExistence type="predicted"/>
<keyword evidence="2" id="KW-1133">Transmembrane helix</keyword>
<dbReference type="RefSeq" id="WP_039636586.1">
    <property type="nucleotide sequence ID" value="NZ_AYSO01000020.1"/>
</dbReference>
<evidence type="ECO:0000256" key="1">
    <source>
        <dbReference type="SAM" id="MobiDB-lite"/>
    </source>
</evidence>
<dbReference type="AlphaFoldDB" id="A0A0C1U9U7"/>
<evidence type="ECO:0000256" key="2">
    <source>
        <dbReference type="SAM" id="Phobius"/>
    </source>
</evidence>
<reference evidence="3 4" key="1">
    <citation type="journal article" date="2015" name="Infect. Genet. Evol.">
        <title>Genomic sequences of six botulinum neurotoxin-producing strains representing three clostridial species illustrate the mobility and diversity of botulinum neurotoxin genes.</title>
        <authorList>
            <person name="Smith T.J."/>
            <person name="Hill K.K."/>
            <person name="Xie G."/>
            <person name="Foley B.T."/>
            <person name="Williamson C.H."/>
            <person name="Foster J.T."/>
            <person name="Johnson S.L."/>
            <person name="Chertkov O."/>
            <person name="Teshima H."/>
            <person name="Gibbons H.S."/>
            <person name="Johnsky L.A."/>
            <person name="Karavis M.A."/>
            <person name="Smith L.A."/>
        </authorList>
    </citation>
    <scope>NUCLEOTIDE SEQUENCE [LARGE SCALE GENOMIC DNA]</scope>
    <source>
        <strain evidence="3 4">CDC 2741</strain>
    </source>
</reference>
<organism evidence="3 4">
    <name type="scientific">Clostridium argentinense CDC 2741</name>
    <dbReference type="NCBI Taxonomy" id="1418104"/>
    <lineage>
        <taxon>Bacteria</taxon>
        <taxon>Bacillati</taxon>
        <taxon>Bacillota</taxon>
        <taxon>Clostridia</taxon>
        <taxon>Eubacteriales</taxon>
        <taxon>Clostridiaceae</taxon>
        <taxon>Clostridium</taxon>
    </lineage>
</organism>
<dbReference type="Proteomes" id="UP000031366">
    <property type="component" value="Unassembled WGS sequence"/>
</dbReference>
<keyword evidence="4" id="KW-1185">Reference proteome</keyword>
<gene>
    <name evidence="3" type="ORF">U732_621</name>
</gene>
<name>A0A0C1U9U7_9CLOT</name>
<protein>
    <submittedName>
        <fullName evidence="3">Uncharacterized protein</fullName>
    </submittedName>
</protein>
<evidence type="ECO:0000313" key="3">
    <source>
        <dbReference type="EMBL" id="KIE44380.1"/>
    </source>
</evidence>
<sequence>MDSKNILYTVLAIVLIIVLGPSILSVLGIVISGIFTLVMILLLVIALAVAYWKYKFNKSQKEFNKNFKEKKGYTNNPHNTTSSHTSYSKSKDNNMDYGNSTIIDVEYEDAKKESDK</sequence>
<accession>A0A0C1U9U7</accession>
<feature type="transmembrane region" description="Helical" evidence="2">
    <location>
        <begin position="30"/>
        <end position="52"/>
    </location>
</feature>
<comment type="caution">
    <text evidence="3">The sequence shown here is derived from an EMBL/GenBank/DDBJ whole genome shotgun (WGS) entry which is preliminary data.</text>
</comment>
<dbReference type="STRING" id="29341.RSJ17_05905"/>
<feature type="region of interest" description="Disordered" evidence="1">
    <location>
        <begin position="68"/>
        <end position="96"/>
    </location>
</feature>